<dbReference type="Pfam" id="PF09084">
    <property type="entry name" value="NMT1"/>
    <property type="match status" value="1"/>
</dbReference>
<dbReference type="PROSITE" id="PS51257">
    <property type="entry name" value="PROKAR_LIPOPROTEIN"/>
    <property type="match status" value="1"/>
</dbReference>
<proteinExistence type="predicted"/>
<accession>A0A8J7S7A1</accession>
<protein>
    <submittedName>
        <fullName evidence="3">NrtA/SsuA/CpmA family ABC transporter substrate-binding protein</fullName>
    </submittedName>
</protein>
<gene>
    <name evidence="3" type="ORF">JFN93_19150</name>
</gene>
<reference evidence="3" key="1">
    <citation type="submission" date="2020-12" db="EMBL/GenBank/DDBJ databases">
        <title>Geomonas sp. Red875, isolated from river sediment.</title>
        <authorList>
            <person name="Xu Z."/>
            <person name="Zhang Z."/>
            <person name="Masuda Y."/>
            <person name="Itoh H."/>
            <person name="Senoo K."/>
        </authorList>
    </citation>
    <scope>NUCLEOTIDE SEQUENCE</scope>
    <source>
        <strain evidence="3">Red875</strain>
    </source>
</reference>
<evidence type="ECO:0000313" key="4">
    <source>
        <dbReference type="Proteomes" id="UP000636888"/>
    </source>
</evidence>
<feature type="chain" id="PRO_5035250140" evidence="1">
    <location>
        <begin position="26"/>
        <end position="337"/>
    </location>
</feature>
<evidence type="ECO:0000259" key="2">
    <source>
        <dbReference type="Pfam" id="PF09084"/>
    </source>
</evidence>
<sequence length="337" mass="36403">MAWGKGGVTRLFQALLLLAACSASAACNLHPSEQKTVEPVTLAIATLPDTALCQIALSRGYFAAEGLDVTPHLHRYGKPALEDVLQRKADIATVAETPIIHSIMNGDRISVIATIATSKRSNAVVARRDRGIPTFEQLRGKTIAATLGTTSEFFLHSYLIAHGIPVAAVRIVNLDAESIPDALARGDVDAASTLSPYTTIAAQALGTGSVTFEDPDVFRANFTMVATPEFVRAHPGMVTKVLKALLRAEDFARNRPAEAQRIVADFTGQQGEFLRDYWNQAHLAVTLDQALLLSLEDESEWLLRKGGAREKAVPNYLDYLYLDGLKSVKPAAVTIIN</sequence>
<dbReference type="PANTHER" id="PTHR30024">
    <property type="entry name" value="ALIPHATIC SULFONATES-BINDING PROTEIN-RELATED"/>
    <property type="match status" value="1"/>
</dbReference>
<comment type="caution">
    <text evidence="3">The sequence shown here is derived from an EMBL/GenBank/DDBJ whole genome shotgun (WGS) entry which is preliminary data.</text>
</comment>
<dbReference type="Gene3D" id="3.40.190.10">
    <property type="entry name" value="Periplasmic binding protein-like II"/>
    <property type="match status" value="2"/>
</dbReference>
<dbReference type="SUPFAM" id="SSF53850">
    <property type="entry name" value="Periplasmic binding protein-like II"/>
    <property type="match status" value="1"/>
</dbReference>
<organism evidence="3 4">
    <name type="scientific">Geomesophilobacter sediminis</name>
    <dbReference type="NCBI Taxonomy" id="2798584"/>
    <lineage>
        <taxon>Bacteria</taxon>
        <taxon>Pseudomonadati</taxon>
        <taxon>Thermodesulfobacteriota</taxon>
        <taxon>Desulfuromonadia</taxon>
        <taxon>Geobacterales</taxon>
        <taxon>Geobacteraceae</taxon>
        <taxon>Geomesophilobacter</taxon>
    </lineage>
</organism>
<dbReference type="CDD" id="cd01008">
    <property type="entry name" value="PBP2_NrtA_SsuA_CpmA_like"/>
    <property type="match status" value="1"/>
</dbReference>
<dbReference type="EMBL" id="JAEMHM010000017">
    <property type="protein sequence ID" value="MBJ6726832.1"/>
    <property type="molecule type" value="Genomic_DNA"/>
</dbReference>
<dbReference type="Proteomes" id="UP000636888">
    <property type="component" value="Unassembled WGS sequence"/>
</dbReference>
<evidence type="ECO:0000256" key="1">
    <source>
        <dbReference type="SAM" id="SignalP"/>
    </source>
</evidence>
<dbReference type="InterPro" id="IPR015168">
    <property type="entry name" value="SsuA/THI5"/>
</dbReference>
<keyword evidence="4" id="KW-1185">Reference proteome</keyword>
<name>A0A8J7S7A1_9BACT</name>
<feature type="signal peptide" evidence="1">
    <location>
        <begin position="1"/>
        <end position="25"/>
    </location>
</feature>
<feature type="domain" description="SsuA/THI5-like" evidence="2">
    <location>
        <begin position="54"/>
        <end position="259"/>
    </location>
</feature>
<evidence type="ECO:0000313" key="3">
    <source>
        <dbReference type="EMBL" id="MBJ6726832.1"/>
    </source>
</evidence>
<dbReference type="AlphaFoldDB" id="A0A8J7S7A1"/>
<keyword evidence="1" id="KW-0732">Signal</keyword>